<name>A0A1F6D2D9_HANXR</name>
<accession>A0A1F6D2D9</accession>
<evidence type="ECO:0000313" key="1">
    <source>
        <dbReference type="EMBL" id="OGG55599.1"/>
    </source>
</evidence>
<organism evidence="1 2">
    <name type="scientific">Handelsmanbacteria sp. (strain RIFCSPLOWO2_12_FULL_64_10)</name>
    <dbReference type="NCBI Taxonomy" id="1817868"/>
    <lineage>
        <taxon>Bacteria</taxon>
        <taxon>Candidatus Handelsmaniibacteriota</taxon>
    </lineage>
</organism>
<comment type="caution">
    <text evidence="1">The sequence shown here is derived from an EMBL/GenBank/DDBJ whole genome shotgun (WGS) entry which is preliminary data.</text>
</comment>
<dbReference type="EMBL" id="MFKF01000068">
    <property type="protein sequence ID" value="OGG55599.1"/>
    <property type="molecule type" value="Genomic_DNA"/>
</dbReference>
<dbReference type="Proteomes" id="UP000178606">
    <property type="component" value="Unassembled WGS sequence"/>
</dbReference>
<protein>
    <submittedName>
        <fullName evidence="1">Uncharacterized protein</fullName>
    </submittedName>
</protein>
<evidence type="ECO:0000313" key="2">
    <source>
        <dbReference type="Proteomes" id="UP000178606"/>
    </source>
</evidence>
<dbReference type="AlphaFoldDB" id="A0A1F6D2D9"/>
<sequence length="856" mass="96058">MPKSNWTVFRGSDAAEPRRVGPGDIVRPWIAAGPFFKDVSTEVFGASMFERPTSNNGEVILRKYLQEACEILSRTPVEGAQVAFLGQTLPYELIRREEPMLAWGRYNRMNSLVGAFLSTRITPDRPGRTRLRFRQHLYNLNLIAVNGQVQFESWGRVNADPRGEQAFEFDLTLKEGENVLTVGAFRLARMTSGSILLEPVDAALTVRPPLRDLPASVDRRAVEKALASVFLPRETFYPQDPLRVACDDPPSLDADLRCEVLRNGKALRSQTRPLKPGEVALGTGADIGDGGCEIRVTLSSSGQTLGERSFEALILTPTPPMRGADRYDERRRYALEHHASGNDIWAQVARCALGNPERIDRDAVWETCYQIRERHDCADFVIQALLRLMYMDRGKDRIDPHVRALIKDTCLGFKYWVDEPGEDVMVTGTENHRMLFHVAEFLAGTLWPTEVFPNSGMNGLQHAAKSRQYMMEWLNQRGRFGFDEWHSNSYYPITVAPILNVLDFVHASENRLRLQARQVLTMAFFNLAADGFRGVFGATHGRTYVRYLKNPDHDGTAGMMWVLFGEGSLHSNAMGTVSLATSAYRPPEVLSDIAADRTTVSLSRQRQGLAPGGSANFIVYRTPDYAMSALQDYTPGALAAQVHPFQITFEDKVVLFFSCPKTAGEGGGLRPDYWSGNGALPRAFGERNVALLLFRHGDLGWMSHAFFERDRFDEVVERGPWVFARKKDAYVGLWSEHGYETGRTGQYAGRELICRADENAWVVEAGRRADWKTFEAFVSKLSTLQPKREDGQISYPSPSVGTLRMGWEGPITLNGQRAQTSKYPLLDSPFGRSEFGSGEMVICHGDEEEELFFNQS</sequence>
<reference evidence="1 2" key="1">
    <citation type="journal article" date="2016" name="Nat. Commun.">
        <title>Thousands of microbial genomes shed light on interconnected biogeochemical processes in an aquifer system.</title>
        <authorList>
            <person name="Anantharaman K."/>
            <person name="Brown C.T."/>
            <person name="Hug L.A."/>
            <person name="Sharon I."/>
            <person name="Castelle C.J."/>
            <person name="Probst A.J."/>
            <person name="Thomas B.C."/>
            <person name="Singh A."/>
            <person name="Wilkins M.J."/>
            <person name="Karaoz U."/>
            <person name="Brodie E.L."/>
            <person name="Williams K.H."/>
            <person name="Hubbard S.S."/>
            <person name="Banfield J.F."/>
        </authorList>
    </citation>
    <scope>NUCLEOTIDE SEQUENCE [LARGE SCALE GENOMIC DNA]</scope>
    <source>
        <strain evidence="2">RIFCSPLOWO2_12_FULL_64_10</strain>
    </source>
</reference>
<gene>
    <name evidence="1" type="ORF">A3F84_29295</name>
</gene>
<proteinExistence type="predicted"/>